<evidence type="ECO:0000313" key="3">
    <source>
        <dbReference type="Proteomes" id="UP000070053"/>
    </source>
</evidence>
<keyword evidence="1" id="KW-1133">Transmembrane helix</keyword>
<organism evidence="2 3">
    <name type="scientific">Streptococcus oralis</name>
    <dbReference type="NCBI Taxonomy" id="1303"/>
    <lineage>
        <taxon>Bacteria</taxon>
        <taxon>Bacillati</taxon>
        <taxon>Bacillota</taxon>
        <taxon>Bacilli</taxon>
        <taxon>Lactobacillales</taxon>
        <taxon>Streptococcaceae</taxon>
        <taxon>Streptococcus</taxon>
    </lineage>
</organism>
<protein>
    <submittedName>
        <fullName evidence="2">Integral membrane protein</fullName>
    </submittedName>
</protein>
<dbReference type="PATRIC" id="fig|1303.81.peg.1090"/>
<keyword evidence="1" id="KW-0472">Membrane</keyword>
<feature type="transmembrane region" description="Helical" evidence="1">
    <location>
        <begin position="101"/>
        <end position="121"/>
    </location>
</feature>
<dbReference type="Proteomes" id="UP000070053">
    <property type="component" value="Unassembled WGS sequence"/>
</dbReference>
<sequence>MIMDSALFITSLFALVSALTTFFSTDQAIGYGLITLLLVGLVGGVAFYLMYYFVYQYYGPDTDRSQRPPFWKSILVILASMVLWLAVFFATSFLPASLNPVLAPLPLAILGAVLLALRFYLKKRFNIRSASAGPSRY</sequence>
<dbReference type="InterPro" id="IPR009214">
    <property type="entry name" value="DUF1129"/>
</dbReference>
<accession>A0A139PM38</accession>
<proteinExistence type="predicted"/>
<feature type="transmembrane region" description="Helical" evidence="1">
    <location>
        <begin position="28"/>
        <end position="54"/>
    </location>
</feature>
<dbReference type="AlphaFoldDB" id="A0A139PM38"/>
<evidence type="ECO:0000256" key="1">
    <source>
        <dbReference type="SAM" id="Phobius"/>
    </source>
</evidence>
<dbReference type="EMBL" id="LQZP01000229">
    <property type="protein sequence ID" value="KXT91286.1"/>
    <property type="molecule type" value="Genomic_DNA"/>
</dbReference>
<gene>
    <name evidence="2" type="ORF">SORDD21_00885</name>
</gene>
<keyword evidence="1" id="KW-0812">Transmembrane</keyword>
<comment type="caution">
    <text evidence="2">The sequence shown here is derived from an EMBL/GenBank/DDBJ whole genome shotgun (WGS) entry which is preliminary data.</text>
</comment>
<evidence type="ECO:0000313" key="2">
    <source>
        <dbReference type="EMBL" id="KXT91286.1"/>
    </source>
</evidence>
<reference evidence="2 3" key="1">
    <citation type="submission" date="2016-01" db="EMBL/GenBank/DDBJ databases">
        <title>Highly variable Streptococcus oralis are common among viridans streptococci isolated from primates.</title>
        <authorList>
            <person name="Denapaite D."/>
            <person name="Rieger M."/>
            <person name="Koendgen S."/>
            <person name="Brueckner R."/>
            <person name="Ochigava I."/>
            <person name="Kappeler P."/>
            <person name="Maetz-Rensing K."/>
            <person name="Leendertz F."/>
            <person name="Hakenbeck R."/>
        </authorList>
    </citation>
    <scope>NUCLEOTIDE SEQUENCE [LARGE SCALE GENOMIC DNA]</scope>
    <source>
        <strain evidence="2 3">DD21</strain>
    </source>
</reference>
<dbReference type="Pfam" id="PF06570">
    <property type="entry name" value="DUF1129"/>
    <property type="match status" value="1"/>
</dbReference>
<name>A0A139PM38_STROR</name>
<feature type="transmembrane region" description="Helical" evidence="1">
    <location>
        <begin position="74"/>
        <end position="95"/>
    </location>
</feature>